<proteinExistence type="predicted"/>
<accession>A0A8J2PB40</accession>
<organism evidence="1 2">
    <name type="scientific">Allacma fusca</name>
    <dbReference type="NCBI Taxonomy" id="39272"/>
    <lineage>
        <taxon>Eukaryota</taxon>
        <taxon>Metazoa</taxon>
        <taxon>Ecdysozoa</taxon>
        <taxon>Arthropoda</taxon>
        <taxon>Hexapoda</taxon>
        <taxon>Collembola</taxon>
        <taxon>Symphypleona</taxon>
        <taxon>Sminthuridae</taxon>
        <taxon>Allacma</taxon>
    </lineage>
</organism>
<dbReference type="EMBL" id="CAJVCH010517599">
    <property type="protein sequence ID" value="CAG7821636.1"/>
    <property type="molecule type" value="Genomic_DNA"/>
</dbReference>
<name>A0A8J2PB40_9HEXA</name>
<keyword evidence="2" id="KW-1185">Reference proteome</keyword>
<reference evidence="1" key="1">
    <citation type="submission" date="2021-06" db="EMBL/GenBank/DDBJ databases">
        <authorList>
            <person name="Hodson N. C."/>
            <person name="Mongue J. A."/>
            <person name="Jaron S. K."/>
        </authorList>
    </citation>
    <scope>NUCLEOTIDE SEQUENCE</scope>
</reference>
<comment type="caution">
    <text evidence="1">The sequence shown here is derived from an EMBL/GenBank/DDBJ whole genome shotgun (WGS) entry which is preliminary data.</text>
</comment>
<dbReference type="Proteomes" id="UP000708208">
    <property type="component" value="Unassembled WGS sequence"/>
</dbReference>
<evidence type="ECO:0000313" key="1">
    <source>
        <dbReference type="EMBL" id="CAG7821636.1"/>
    </source>
</evidence>
<sequence length="89" mass="9811">MCSYYLQKLRTLVQHKFLENTGALASIGIVPNVDSGHLSHEFMTIVSLKESPPNSSISSPFSNLPDQIKDWKNAVVETVSVNFQAIFSG</sequence>
<feature type="non-terminal residue" evidence="1">
    <location>
        <position position="1"/>
    </location>
</feature>
<gene>
    <name evidence="1" type="ORF">AFUS01_LOCUS31964</name>
</gene>
<evidence type="ECO:0000313" key="2">
    <source>
        <dbReference type="Proteomes" id="UP000708208"/>
    </source>
</evidence>
<protein>
    <submittedName>
        <fullName evidence="1">Uncharacterized protein</fullName>
    </submittedName>
</protein>
<dbReference type="AlphaFoldDB" id="A0A8J2PB40"/>